<dbReference type="EMBL" id="JACJTB010000012">
    <property type="protein sequence ID" value="MBD2594970.1"/>
    <property type="molecule type" value="Genomic_DNA"/>
</dbReference>
<dbReference type="RefSeq" id="WP_190967809.1">
    <property type="nucleotide sequence ID" value="NZ_JACJTB010000012.1"/>
</dbReference>
<evidence type="ECO:0000313" key="1">
    <source>
        <dbReference type="EMBL" id="MBD2594970.1"/>
    </source>
</evidence>
<proteinExistence type="predicted"/>
<organism evidence="1 2">
    <name type="scientific">Nostoc spongiaeforme FACHB-130</name>
    <dbReference type="NCBI Taxonomy" id="1357510"/>
    <lineage>
        <taxon>Bacteria</taxon>
        <taxon>Bacillati</taxon>
        <taxon>Cyanobacteriota</taxon>
        <taxon>Cyanophyceae</taxon>
        <taxon>Nostocales</taxon>
        <taxon>Nostocaceae</taxon>
        <taxon>Nostoc</taxon>
    </lineage>
</organism>
<evidence type="ECO:0008006" key="3">
    <source>
        <dbReference type="Google" id="ProtNLM"/>
    </source>
</evidence>
<name>A0ABR8FX95_9NOSO</name>
<comment type="caution">
    <text evidence="1">The sequence shown here is derived from an EMBL/GenBank/DDBJ whole genome shotgun (WGS) entry which is preliminary data.</text>
</comment>
<protein>
    <recommendedName>
        <fullName evidence="3">DUF2325 domain-containing protein</fullName>
    </recommendedName>
</protein>
<gene>
    <name evidence="1" type="ORF">H6G74_11595</name>
</gene>
<evidence type="ECO:0000313" key="2">
    <source>
        <dbReference type="Proteomes" id="UP000603457"/>
    </source>
</evidence>
<accession>A0ABR8FX95</accession>
<dbReference type="Proteomes" id="UP000603457">
    <property type="component" value="Unassembled WGS sequence"/>
</dbReference>
<keyword evidence="2" id="KW-1185">Reference proteome</keyword>
<sequence length="106" mass="11454">MASINLALVGGHQATRREVIRELCENYGLKNCVEVAPSSEAYISRSNVQAQISNCNLIAIITGYMGHDLSQIVSDLKKDGTLTGDVFFLACRGKSGVVRAILNKVQ</sequence>
<reference evidence="1 2" key="1">
    <citation type="journal article" date="2020" name="ISME J.">
        <title>Comparative genomics reveals insights into cyanobacterial evolution and habitat adaptation.</title>
        <authorList>
            <person name="Chen M.Y."/>
            <person name="Teng W.K."/>
            <person name="Zhao L."/>
            <person name="Hu C.X."/>
            <person name="Zhou Y.K."/>
            <person name="Han B.P."/>
            <person name="Song L.R."/>
            <person name="Shu W.S."/>
        </authorList>
    </citation>
    <scope>NUCLEOTIDE SEQUENCE [LARGE SCALE GENOMIC DNA]</scope>
    <source>
        <strain evidence="1 2">FACHB-130</strain>
    </source>
</reference>